<protein>
    <submittedName>
        <fullName evidence="1">Uncharacterized protein</fullName>
    </submittedName>
</protein>
<gene>
    <name evidence="1" type="ORF">ANN_16641</name>
</gene>
<reference evidence="1 2" key="1">
    <citation type="journal article" date="2022" name="Allergy">
        <title>Genome assembly and annotation of Periplaneta americana reveal a comprehensive cockroach allergen profile.</title>
        <authorList>
            <person name="Wang L."/>
            <person name="Xiong Q."/>
            <person name="Saelim N."/>
            <person name="Wang L."/>
            <person name="Nong W."/>
            <person name="Wan A.T."/>
            <person name="Shi M."/>
            <person name="Liu X."/>
            <person name="Cao Q."/>
            <person name="Hui J.H.L."/>
            <person name="Sookrung N."/>
            <person name="Leung T.F."/>
            <person name="Tungtrongchitr A."/>
            <person name="Tsui S.K.W."/>
        </authorList>
    </citation>
    <scope>NUCLEOTIDE SEQUENCE [LARGE SCALE GENOMIC DNA]</scope>
    <source>
        <strain evidence="1">PWHHKU_190912</strain>
    </source>
</reference>
<dbReference type="Proteomes" id="UP001148838">
    <property type="component" value="Unassembled WGS sequence"/>
</dbReference>
<organism evidence="1 2">
    <name type="scientific">Periplaneta americana</name>
    <name type="common">American cockroach</name>
    <name type="synonym">Blatta americana</name>
    <dbReference type="NCBI Taxonomy" id="6978"/>
    <lineage>
        <taxon>Eukaryota</taxon>
        <taxon>Metazoa</taxon>
        <taxon>Ecdysozoa</taxon>
        <taxon>Arthropoda</taxon>
        <taxon>Hexapoda</taxon>
        <taxon>Insecta</taxon>
        <taxon>Pterygota</taxon>
        <taxon>Neoptera</taxon>
        <taxon>Polyneoptera</taxon>
        <taxon>Dictyoptera</taxon>
        <taxon>Blattodea</taxon>
        <taxon>Blattoidea</taxon>
        <taxon>Blattidae</taxon>
        <taxon>Blattinae</taxon>
        <taxon>Periplaneta</taxon>
    </lineage>
</organism>
<evidence type="ECO:0000313" key="1">
    <source>
        <dbReference type="EMBL" id="KAJ4436607.1"/>
    </source>
</evidence>
<comment type="caution">
    <text evidence="1">The sequence shown here is derived from an EMBL/GenBank/DDBJ whole genome shotgun (WGS) entry which is preliminary data.</text>
</comment>
<proteinExistence type="predicted"/>
<evidence type="ECO:0000313" key="2">
    <source>
        <dbReference type="Proteomes" id="UP001148838"/>
    </source>
</evidence>
<accession>A0ABQ8SSD4</accession>
<dbReference type="EMBL" id="JAJSOF020000021">
    <property type="protein sequence ID" value="KAJ4436607.1"/>
    <property type="molecule type" value="Genomic_DNA"/>
</dbReference>
<name>A0ABQ8SSD4_PERAM</name>
<sequence length="321" mass="36456">MNLIVTSSRSSLLALTTSALIFFKIVGSPLTRFNPSKYVDSRLLRGCHSAVDSKSKKRFRGKSKLDPKTPSKLYIIYYKPLKQTNLAAVSQFVNNELKELGINEEKMLVLYSDAASYMLKAAGALSVYSGRQRFQQMDFVNQQKKKFWRAPFRMQYYKKLLLDVPLPPQPVITRWGMWIEAVNFFDELFKAVKSVVEAFSGEAFSPENVSSVYESMSAFEDSKVASLIAYITSHFNFVSNTIKELETSGQALHESMSMVEDATKKLNVVLGIITDEPREFNLPTLLQKRSTYVPEKLPSKYGVHYEEYLLIRTVTPVVAGM</sequence>
<keyword evidence="2" id="KW-1185">Reference proteome</keyword>